<feature type="compositionally biased region" description="Basic residues" evidence="1">
    <location>
        <begin position="43"/>
        <end position="57"/>
    </location>
</feature>
<evidence type="ECO:0000313" key="2">
    <source>
        <dbReference type="EMBL" id="CAA9570340.1"/>
    </source>
</evidence>
<dbReference type="AlphaFoldDB" id="A0A6J4V8M7"/>
<evidence type="ECO:0000256" key="1">
    <source>
        <dbReference type="SAM" id="MobiDB-lite"/>
    </source>
</evidence>
<dbReference type="EMBL" id="CADCWH010000392">
    <property type="protein sequence ID" value="CAA9570340.1"/>
    <property type="molecule type" value="Genomic_DNA"/>
</dbReference>
<protein>
    <submittedName>
        <fullName evidence="2">Uncharacterized protein</fullName>
    </submittedName>
</protein>
<organism evidence="2">
    <name type="scientific">uncultured Thermomicrobiales bacterium</name>
    <dbReference type="NCBI Taxonomy" id="1645740"/>
    <lineage>
        <taxon>Bacteria</taxon>
        <taxon>Pseudomonadati</taxon>
        <taxon>Thermomicrobiota</taxon>
        <taxon>Thermomicrobia</taxon>
        <taxon>Thermomicrobiales</taxon>
        <taxon>environmental samples</taxon>
    </lineage>
</organism>
<feature type="region of interest" description="Disordered" evidence="1">
    <location>
        <begin position="17"/>
        <end position="84"/>
    </location>
</feature>
<reference evidence="2" key="1">
    <citation type="submission" date="2020-02" db="EMBL/GenBank/DDBJ databases">
        <authorList>
            <person name="Meier V. D."/>
        </authorList>
    </citation>
    <scope>NUCLEOTIDE SEQUENCE</scope>
    <source>
        <strain evidence="2">AVDCRST_MAG70</strain>
    </source>
</reference>
<feature type="compositionally biased region" description="Basic residues" evidence="1">
    <location>
        <begin position="17"/>
        <end position="31"/>
    </location>
</feature>
<name>A0A6J4V8M7_9BACT</name>
<feature type="non-terminal residue" evidence="2">
    <location>
        <position position="84"/>
    </location>
</feature>
<proteinExistence type="predicted"/>
<gene>
    <name evidence="2" type="ORF">AVDCRST_MAG70-2441</name>
</gene>
<accession>A0A6J4V8M7</accession>
<feature type="non-terminal residue" evidence="2">
    <location>
        <position position="1"/>
    </location>
</feature>
<sequence length="84" mass="9463">GRSLCWNRQRHFCRAGRHTAIGHRHPVRRRPPGPDGGDGRPQTLRRHGPAPGRRRRGLPWELGDGRRAIPGGRHPVNGSDRPHV</sequence>